<keyword evidence="2" id="KW-1185">Reference proteome</keyword>
<reference evidence="1 2" key="1">
    <citation type="submission" date="2017-11" db="EMBL/GenBank/DDBJ databases">
        <title>De-novo sequencing of pomegranate (Punica granatum L.) genome.</title>
        <authorList>
            <person name="Akparov Z."/>
            <person name="Amiraslanov A."/>
            <person name="Hajiyeva S."/>
            <person name="Abbasov M."/>
            <person name="Kaur K."/>
            <person name="Hamwieh A."/>
            <person name="Solovyev V."/>
            <person name="Salamov A."/>
            <person name="Braich B."/>
            <person name="Kosarev P."/>
            <person name="Mahmoud A."/>
            <person name="Hajiyev E."/>
            <person name="Babayeva S."/>
            <person name="Izzatullayeva V."/>
            <person name="Mammadov A."/>
            <person name="Mammadov A."/>
            <person name="Sharifova S."/>
            <person name="Ojaghi J."/>
            <person name="Eynullazada K."/>
            <person name="Bayramov B."/>
            <person name="Abdulazimova A."/>
            <person name="Shahmuradov I."/>
        </authorList>
    </citation>
    <scope>NUCLEOTIDE SEQUENCE [LARGE SCALE GENOMIC DNA]</scope>
    <source>
        <strain evidence="2">cv. AG2017</strain>
        <tissue evidence="1">Leaf</tissue>
    </source>
</reference>
<organism evidence="1 2">
    <name type="scientific">Punica granatum</name>
    <name type="common">Pomegranate</name>
    <dbReference type="NCBI Taxonomy" id="22663"/>
    <lineage>
        <taxon>Eukaryota</taxon>
        <taxon>Viridiplantae</taxon>
        <taxon>Streptophyta</taxon>
        <taxon>Embryophyta</taxon>
        <taxon>Tracheophyta</taxon>
        <taxon>Spermatophyta</taxon>
        <taxon>Magnoliopsida</taxon>
        <taxon>eudicotyledons</taxon>
        <taxon>Gunneridae</taxon>
        <taxon>Pentapetalae</taxon>
        <taxon>rosids</taxon>
        <taxon>malvids</taxon>
        <taxon>Myrtales</taxon>
        <taxon>Lythraceae</taxon>
        <taxon>Punica</taxon>
    </lineage>
</organism>
<dbReference type="AlphaFoldDB" id="A0A2I0KJY3"/>
<accession>A0A2I0KJY3</accession>
<comment type="caution">
    <text evidence="1">The sequence shown here is derived from an EMBL/GenBank/DDBJ whole genome shotgun (WGS) entry which is preliminary data.</text>
</comment>
<dbReference type="Proteomes" id="UP000233551">
    <property type="component" value="Unassembled WGS sequence"/>
</dbReference>
<evidence type="ECO:0000313" key="2">
    <source>
        <dbReference type="Proteomes" id="UP000233551"/>
    </source>
</evidence>
<gene>
    <name evidence="1" type="ORF">CRG98_010879</name>
</gene>
<name>A0A2I0KJY3_PUNGR</name>
<proteinExistence type="predicted"/>
<evidence type="ECO:0000313" key="1">
    <source>
        <dbReference type="EMBL" id="PKI68822.1"/>
    </source>
</evidence>
<dbReference type="EMBL" id="PGOL01000542">
    <property type="protein sequence ID" value="PKI68822.1"/>
    <property type="molecule type" value="Genomic_DNA"/>
</dbReference>
<sequence>MALSYYEKRGDCLLAALLTVPLALSVQDHGGGVGTAEADPVPSVVALELADVRLAAQNLAASHARPRALGPRPLLPGKTLLLELLIDLGAGAGDDASEEVGADESRVPLPGIGKDVGVFGEVEEVSEVPDGGVGVVDGDRGVAVHRRRWEVEGRRRRRK</sequence>
<protein>
    <submittedName>
        <fullName evidence="1">Uncharacterized protein</fullName>
    </submittedName>
</protein>